<gene>
    <name evidence="1" type="ORF">HK097_004757</name>
</gene>
<dbReference type="AlphaFoldDB" id="A0AAD5WZA7"/>
<name>A0AAD5WZA7_9FUNG</name>
<sequence length="245" mass="27644">MAIKDLIKKEAKGAKGVNRLFERTQYVVFDELDLVIPKSKSMGVEILQRAYATSIRRRGHAILDSQQQQSDTTSTPSHPPALTQFIFTGATLFASNWDVSARRSGKMNRKFDPTVIISQILHGDVSLHKSVGVHFTPKELSERFITIDVAKESDPSPDSEPSADVDITPEQRRVAYFEAQTKRQEQMMRRADREAELKCTALLALLNEKLNDMAGLEQDKGGKDEKWLLFVNSEKRTEQIVVALE</sequence>
<feature type="non-terminal residue" evidence="1">
    <location>
        <position position="245"/>
    </location>
</feature>
<comment type="caution">
    <text evidence="1">The sequence shown here is derived from an EMBL/GenBank/DDBJ whole genome shotgun (WGS) entry which is preliminary data.</text>
</comment>
<keyword evidence="2" id="KW-1185">Reference proteome</keyword>
<organism evidence="1 2">
    <name type="scientific">Rhizophlyctis rosea</name>
    <dbReference type="NCBI Taxonomy" id="64517"/>
    <lineage>
        <taxon>Eukaryota</taxon>
        <taxon>Fungi</taxon>
        <taxon>Fungi incertae sedis</taxon>
        <taxon>Chytridiomycota</taxon>
        <taxon>Chytridiomycota incertae sedis</taxon>
        <taxon>Chytridiomycetes</taxon>
        <taxon>Rhizophlyctidales</taxon>
        <taxon>Rhizophlyctidaceae</taxon>
        <taxon>Rhizophlyctis</taxon>
    </lineage>
</organism>
<proteinExistence type="predicted"/>
<reference evidence="1" key="1">
    <citation type="submission" date="2020-05" db="EMBL/GenBank/DDBJ databases">
        <title>Phylogenomic resolution of chytrid fungi.</title>
        <authorList>
            <person name="Stajich J.E."/>
            <person name="Amses K."/>
            <person name="Simmons R."/>
            <person name="Seto K."/>
            <person name="Myers J."/>
            <person name="Bonds A."/>
            <person name="Quandt C.A."/>
            <person name="Barry K."/>
            <person name="Liu P."/>
            <person name="Grigoriev I."/>
            <person name="Longcore J.E."/>
            <person name="James T.Y."/>
        </authorList>
    </citation>
    <scope>NUCLEOTIDE SEQUENCE</scope>
    <source>
        <strain evidence="1">JEL0318</strain>
    </source>
</reference>
<dbReference type="EMBL" id="JADGJD010002255">
    <property type="protein sequence ID" value="KAJ3033675.1"/>
    <property type="molecule type" value="Genomic_DNA"/>
</dbReference>
<accession>A0AAD5WZA7</accession>
<evidence type="ECO:0000313" key="2">
    <source>
        <dbReference type="Proteomes" id="UP001212841"/>
    </source>
</evidence>
<evidence type="ECO:0000313" key="1">
    <source>
        <dbReference type="EMBL" id="KAJ3033675.1"/>
    </source>
</evidence>
<protein>
    <submittedName>
        <fullName evidence="1">Uncharacterized protein</fullName>
    </submittedName>
</protein>
<dbReference type="Proteomes" id="UP001212841">
    <property type="component" value="Unassembled WGS sequence"/>
</dbReference>